<evidence type="ECO:0000313" key="2">
    <source>
        <dbReference type="EMBL" id="MBB6445925.1"/>
    </source>
</evidence>
<proteinExistence type="predicted"/>
<dbReference type="AlphaFoldDB" id="A0A7X0HUI9"/>
<dbReference type="Gene3D" id="2.30.30.240">
    <property type="entry name" value="PRC-barrel domain"/>
    <property type="match status" value="2"/>
</dbReference>
<dbReference type="SUPFAM" id="SSF50346">
    <property type="entry name" value="PRC-barrel domain"/>
    <property type="match status" value="2"/>
</dbReference>
<accession>A0A7X0HUI9</accession>
<feature type="domain" description="PRC-barrel" evidence="1">
    <location>
        <begin position="4"/>
        <end position="59"/>
    </location>
</feature>
<dbReference type="InterPro" id="IPR011033">
    <property type="entry name" value="PRC_barrel-like_sf"/>
</dbReference>
<dbReference type="InterPro" id="IPR027275">
    <property type="entry name" value="PRC-brl_dom"/>
</dbReference>
<dbReference type="RefSeq" id="WP_184526422.1">
    <property type="nucleotide sequence ID" value="NZ_JACHGK010000008.1"/>
</dbReference>
<evidence type="ECO:0000259" key="1">
    <source>
        <dbReference type="Pfam" id="PF05239"/>
    </source>
</evidence>
<protein>
    <submittedName>
        <fullName evidence="2">Uncharacterized protein YrrD</fullName>
    </submittedName>
</protein>
<dbReference type="Proteomes" id="UP000531594">
    <property type="component" value="Unassembled WGS sequence"/>
</dbReference>
<organism evidence="2 3">
    <name type="scientific">Bacillus benzoevorans</name>
    <dbReference type="NCBI Taxonomy" id="1456"/>
    <lineage>
        <taxon>Bacteria</taxon>
        <taxon>Bacillati</taxon>
        <taxon>Bacillota</taxon>
        <taxon>Bacilli</taxon>
        <taxon>Bacillales</taxon>
        <taxon>Bacillaceae</taxon>
        <taxon>Bacillus</taxon>
    </lineage>
</organism>
<gene>
    <name evidence="2" type="ORF">HNR53_002574</name>
</gene>
<keyword evidence="3" id="KW-1185">Reference proteome</keyword>
<name>A0A7X0HUI9_9BACI</name>
<reference evidence="2 3" key="1">
    <citation type="submission" date="2020-08" db="EMBL/GenBank/DDBJ databases">
        <title>Genomic Encyclopedia of Type Strains, Phase IV (KMG-IV): sequencing the most valuable type-strain genomes for metagenomic binning, comparative biology and taxonomic classification.</title>
        <authorList>
            <person name="Goeker M."/>
        </authorList>
    </citation>
    <scope>NUCLEOTIDE SEQUENCE [LARGE SCALE GENOMIC DNA]</scope>
    <source>
        <strain evidence="2 3">DSM 5391</strain>
    </source>
</reference>
<dbReference type="EMBL" id="JACHGK010000008">
    <property type="protein sequence ID" value="MBB6445925.1"/>
    <property type="molecule type" value="Genomic_DNA"/>
</dbReference>
<feature type="domain" description="PRC-barrel" evidence="1">
    <location>
        <begin position="89"/>
        <end position="154"/>
    </location>
</feature>
<evidence type="ECO:0000313" key="3">
    <source>
        <dbReference type="Proteomes" id="UP000531594"/>
    </source>
</evidence>
<sequence length="156" mass="17443">MRTFSLLKGLPIFELKTGAKIGEVNDLCVSSKGMVKGLLVKKGLILKKTLFLDVQKVSSFGFDGVMIEDRAVMEPLQVSDNYTIENRERLLGRMMMTTEGERLGFLEDVYFLEEVGTIIGYEISDGFFSDIMEGKRVIRAEQPPAIGKDAIIINVK</sequence>
<dbReference type="Pfam" id="PF05239">
    <property type="entry name" value="PRC"/>
    <property type="match status" value="2"/>
</dbReference>
<comment type="caution">
    <text evidence="2">The sequence shown here is derived from an EMBL/GenBank/DDBJ whole genome shotgun (WGS) entry which is preliminary data.</text>
</comment>